<dbReference type="InterPro" id="IPR014710">
    <property type="entry name" value="RmlC-like_jellyroll"/>
</dbReference>
<evidence type="ECO:0000259" key="4">
    <source>
        <dbReference type="PROSITE" id="PS01124"/>
    </source>
</evidence>
<dbReference type="InterPro" id="IPR011051">
    <property type="entry name" value="RmlC_Cupin_sf"/>
</dbReference>
<dbReference type="InterPro" id="IPR009057">
    <property type="entry name" value="Homeodomain-like_sf"/>
</dbReference>
<dbReference type="GO" id="GO:0043565">
    <property type="term" value="F:sequence-specific DNA binding"/>
    <property type="evidence" value="ECO:0007669"/>
    <property type="project" value="InterPro"/>
</dbReference>
<dbReference type="SUPFAM" id="SSF46689">
    <property type="entry name" value="Homeodomain-like"/>
    <property type="match status" value="2"/>
</dbReference>
<dbReference type="EMBL" id="ANFM02000046">
    <property type="protein sequence ID" value="EOD77654.1"/>
    <property type="molecule type" value="Genomic_DNA"/>
</dbReference>
<comment type="caution">
    <text evidence="5">The sequence shown here is derived from an EMBL/GenBank/DDBJ whole genome shotgun (WGS) entry which is preliminary data.</text>
</comment>
<gene>
    <name evidence="5" type="ORF">D515_03656</name>
</gene>
<protein>
    <submittedName>
        <fullName evidence="5">Transcriptional regulator, AraC family</fullName>
    </submittedName>
</protein>
<organism evidence="5 6">
    <name type="scientific">Grimontia indica</name>
    <dbReference type="NCBI Taxonomy" id="1056512"/>
    <lineage>
        <taxon>Bacteria</taxon>
        <taxon>Pseudomonadati</taxon>
        <taxon>Pseudomonadota</taxon>
        <taxon>Gammaproteobacteria</taxon>
        <taxon>Vibrionales</taxon>
        <taxon>Vibrionaceae</taxon>
        <taxon>Grimontia</taxon>
    </lineage>
</organism>
<dbReference type="eggNOG" id="COG4977">
    <property type="taxonomic scope" value="Bacteria"/>
</dbReference>
<dbReference type="SUPFAM" id="SSF51182">
    <property type="entry name" value="RmlC-like cupins"/>
    <property type="match status" value="1"/>
</dbReference>
<keyword evidence="3" id="KW-0804">Transcription</keyword>
<dbReference type="Gene3D" id="1.10.10.60">
    <property type="entry name" value="Homeodomain-like"/>
    <property type="match status" value="2"/>
</dbReference>
<dbReference type="Pfam" id="PF12833">
    <property type="entry name" value="HTH_18"/>
    <property type="match status" value="1"/>
</dbReference>
<dbReference type="GO" id="GO:0003700">
    <property type="term" value="F:DNA-binding transcription factor activity"/>
    <property type="evidence" value="ECO:0007669"/>
    <property type="project" value="InterPro"/>
</dbReference>
<name>R1GNH5_9GAMM</name>
<evidence type="ECO:0000256" key="2">
    <source>
        <dbReference type="ARBA" id="ARBA00023125"/>
    </source>
</evidence>
<reference evidence="5 6" key="1">
    <citation type="journal article" date="2014" name="PLoS ONE">
        <title>Grimontia indica AK16(T), sp. nov., Isolated from a Seawater Sample Reports the Presence of Pathogenic Genes Similar to Vibrio Genus.</title>
        <authorList>
            <person name="Singh A."/>
            <person name="Vaidya B."/>
            <person name="Khatri I."/>
            <person name="Srinivas T.N."/>
            <person name="Subramanian S."/>
            <person name="Korpole S."/>
            <person name="Pinnaka A.K."/>
        </authorList>
    </citation>
    <scope>NUCLEOTIDE SEQUENCE [LARGE SCALE GENOMIC DNA]</scope>
    <source>
        <strain evidence="5 6">AK16</strain>
    </source>
</reference>
<dbReference type="PANTHER" id="PTHR43280:SF28">
    <property type="entry name" value="HTH-TYPE TRANSCRIPTIONAL ACTIVATOR RHAS"/>
    <property type="match status" value="1"/>
</dbReference>
<dbReference type="AlphaFoldDB" id="R1GNH5"/>
<evidence type="ECO:0000256" key="3">
    <source>
        <dbReference type="ARBA" id="ARBA00023163"/>
    </source>
</evidence>
<feature type="domain" description="HTH araC/xylS-type" evidence="4">
    <location>
        <begin position="165"/>
        <end position="263"/>
    </location>
</feature>
<dbReference type="SMART" id="SM00342">
    <property type="entry name" value="HTH_ARAC"/>
    <property type="match status" value="1"/>
</dbReference>
<dbReference type="PANTHER" id="PTHR43280">
    <property type="entry name" value="ARAC-FAMILY TRANSCRIPTIONAL REGULATOR"/>
    <property type="match status" value="1"/>
</dbReference>
<evidence type="ECO:0000313" key="5">
    <source>
        <dbReference type="EMBL" id="EOD77654.1"/>
    </source>
</evidence>
<dbReference type="eggNOG" id="COG0662">
    <property type="taxonomic scope" value="Bacteria"/>
</dbReference>
<evidence type="ECO:0000256" key="1">
    <source>
        <dbReference type="ARBA" id="ARBA00023015"/>
    </source>
</evidence>
<dbReference type="PROSITE" id="PS01124">
    <property type="entry name" value="HTH_ARAC_FAMILY_2"/>
    <property type="match status" value="1"/>
</dbReference>
<evidence type="ECO:0000313" key="6">
    <source>
        <dbReference type="Proteomes" id="UP000011223"/>
    </source>
</evidence>
<proteinExistence type="predicted"/>
<keyword evidence="2" id="KW-0238">DNA-binding</keyword>
<keyword evidence="1" id="KW-0805">Transcription regulation</keyword>
<dbReference type="InterPro" id="IPR018060">
    <property type="entry name" value="HTH_AraC"/>
</dbReference>
<keyword evidence="6" id="KW-1185">Reference proteome</keyword>
<accession>R1GNH5</accession>
<dbReference type="Proteomes" id="UP000011223">
    <property type="component" value="Unassembled WGS sequence"/>
</dbReference>
<sequence>MVCGALVFVLLSVSSQRIFPLKDDTEIMENSLSIRAYTRQRQGHAHDYHQLVLPLQGTIQIELDNYSGGVSVGECVVIQAGTFHHFRANEAARFIVADMAELPKNITTPDFAVFSISAPLLSYLYFVEKQLEHEVDDLLEGAVFDVFSRLLAQQENNEVPDPRIRDVQSHIVEHLDSELSIESLAAIACLSPTQFKKRFKEMLGMSAFQYITLQRMEKAKALLTHTDLPVQLVAERVGYGDLSAFSRRFSAHFSMSPRVFAGNRE</sequence>
<dbReference type="Gene3D" id="2.60.120.10">
    <property type="entry name" value="Jelly Rolls"/>
    <property type="match status" value="1"/>
</dbReference>